<reference evidence="7" key="1">
    <citation type="journal article" date="2014" name="Science">
        <title>Ancient hybridizations among the ancestral genomes of bread wheat.</title>
        <authorList>
            <consortium name="International Wheat Genome Sequencing Consortium,"/>
            <person name="Marcussen T."/>
            <person name="Sandve S.R."/>
            <person name="Heier L."/>
            <person name="Spannagl M."/>
            <person name="Pfeifer M."/>
            <person name="Jakobsen K.S."/>
            <person name="Wulff B.B."/>
            <person name="Steuernagel B."/>
            <person name="Mayer K.F."/>
            <person name="Olsen O.A."/>
        </authorList>
    </citation>
    <scope>NUCLEOTIDE SEQUENCE [LARGE SCALE GENOMIC DNA]</scope>
    <source>
        <strain evidence="7">cv. AL8/78</strain>
    </source>
</reference>
<evidence type="ECO:0000259" key="5">
    <source>
        <dbReference type="PROSITE" id="PS50178"/>
    </source>
</evidence>
<dbReference type="GO" id="GO:0006623">
    <property type="term" value="P:protein targeting to vacuole"/>
    <property type="evidence" value="ECO:0007669"/>
    <property type="project" value="TreeGrafter"/>
</dbReference>
<dbReference type="InterPro" id="IPR011011">
    <property type="entry name" value="Znf_FYVE_PHD"/>
</dbReference>
<name>A0A453B301_AEGTS</name>
<reference evidence="6" key="4">
    <citation type="submission" date="2019-03" db="UniProtKB">
        <authorList>
            <consortium name="EnsemblPlants"/>
        </authorList>
    </citation>
    <scope>IDENTIFICATION</scope>
</reference>
<proteinExistence type="predicted"/>
<dbReference type="PANTHER" id="PTHR47794:SF1">
    <property type="entry name" value="VACUOLAR PROTEIN SORTING-ASSOCIATED PROTEIN 27"/>
    <property type="match status" value="1"/>
</dbReference>
<dbReference type="EnsemblPlants" id="AET2Gv20347200.4">
    <property type="protein sequence ID" value="AET2Gv20347200.4"/>
    <property type="gene ID" value="AET2Gv20347200"/>
</dbReference>
<dbReference type="GO" id="GO:0043130">
    <property type="term" value="F:ubiquitin binding"/>
    <property type="evidence" value="ECO:0007669"/>
    <property type="project" value="TreeGrafter"/>
</dbReference>
<reference evidence="7" key="2">
    <citation type="journal article" date="2017" name="Nat. Plants">
        <title>The Aegilops tauschii genome reveals multiple impacts of transposons.</title>
        <authorList>
            <person name="Zhao G."/>
            <person name="Zou C."/>
            <person name="Li K."/>
            <person name="Wang K."/>
            <person name="Li T."/>
            <person name="Gao L."/>
            <person name="Zhang X."/>
            <person name="Wang H."/>
            <person name="Yang Z."/>
            <person name="Liu X."/>
            <person name="Jiang W."/>
            <person name="Mao L."/>
            <person name="Kong X."/>
            <person name="Jiao Y."/>
            <person name="Jia J."/>
        </authorList>
    </citation>
    <scope>NUCLEOTIDE SEQUENCE [LARGE SCALE GENOMIC DNA]</scope>
    <source>
        <strain evidence="7">cv. AL8/78</strain>
    </source>
</reference>
<dbReference type="GO" id="GO:0008270">
    <property type="term" value="F:zinc ion binding"/>
    <property type="evidence" value="ECO:0007669"/>
    <property type="project" value="UniProtKB-KW"/>
</dbReference>
<evidence type="ECO:0000256" key="4">
    <source>
        <dbReference type="PROSITE-ProRule" id="PRU00091"/>
    </source>
</evidence>
<dbReference type="SMART" id="SM00064">
    <property type="entry name" value="FYVE"/>
    <property type="match status" value="1"/>
</dbReference>
<dbReference type="GO" id="GO:0033565">
    <property type="term" value="C:ESCRT-0 complex"/>
    <property type="evidence" value="ECO:0007669"/>
    <property type="project" value="TreeGrafter"/>
</dbReference>
<keyword evidence="1" id="KW-0479">Metal-binding</keyword>
<evidence type="ECO:0000256" key="3">
    <source>
        <dbReference type="ARBA" id="ARBA00022833"/>
    </source>
</evidence>
<dbReference type="Pfam" id="PF01363">
    <property type="entry name" value="FYVE"/>
    <property type="match status" value="1"/>
</dbReference>
<protein>
    <recommendedName>
        <fullName evidence="5">FYVE-type domain-containing protein</fullName>
    </recommendedName>
</protein>
<sequence length="92" mass="10616">METPPPFQESAHCDVCRCTFSTFRRRHHCRSCGRTLCHEHSSYHMALPQYGIYTDARVCYECFNKSSSRDAGVLIMRVLPGAFRVLRTPFQG</sequence>
<dbReference type="InterPro" id="IPR017455">
    <property type="entry name" value="Znf_FYVE-rel"/>
</dbReference>
<feature type="domain" description="FYVE-type" evidence="5">
    <location>
        <begin position="7"/>
        <end position="67"/>
    </location>
</feature>
<keyword evidence="2 4" id="KW-0863">Zinc-finger</keyword>
<dbReference type="AlphaFoldDB" id="A0A453B301"/>
<dbReference type="InterPro" id="IPR013083">
    <property type="entry name" value="Znf_RING/FYVE/PHD"/>
</dbReference>
<evidence type="ECO:0000256" key="1">
    <source>
        <dbReference type="ARBA" id="ARBA00022723"/>
    </source>
</evidence>
<dbReference type="Proteomes" id="UP000015105">
    <property type="component" value="Chromosome 2D"/>
</dbReference>
<dbReference type="PANTHER" id="PTHR47794">
    <property type="entry name" value="VACUOLAR PROTEIN SORTING-ASSOCIATED PROTEIN 27"/>
    <property type="match status" value="1"/>
</dbReference>
<dbReference type="GO" id="GO:0032266">
    <property type="term" value="F:phosphatidylinositol-3-phosphate binding"/>
    <property type="evidence" value="ECO:0007669"/>
    <property type="project" value="TreeGrafter"/>
</dbReference>
<organism evidence="6 7">
    <name type="scientific">Aegilops tauschii subsp. strangulata</name>
    <name type="common">Goatgrass</name>
    <dbReference type="NCBI Taxonomy" id="200361"/>
    <lineage>
        <taxon>Eukaryota</taxon>
        <taxon>Viridiplantae</taxon>
        <taxon>Streptophyta</taxon>
        <taxon>Embryophyta</taxon>
        <taxon>Tracheophyta</taxon>
        <taxon>Spermatophyta</taxon>
        <taxon>Magnoliopsida</taxon>
        <taxon>Liliopsida</taxon>
        <taxon>Poales</taxon>
        <taxon>Poaceae</taxon>
        <taxon>BOP clade</taxon>
        <taxon>Pooideae</taxon>
        <taxon>Triticodae</taxon>
        <taxon>Triticeae</taxon>
        <taxon>Triticinae</taxon>
        <taxon>Aegilops</taxon>
    </lineage>
</organism>
<dbReference type="GO" id="GO:0043328">
    <property type="term" value="P:protein transport to vacuole involved in ubiquitin-dependent protein catabolic process via the multivesicular body sorting pathway"/>
    <property type="evidence" value="ECO:0007669"/>
    <property type="project" value="TreeGrafter"/>
</dbReference>
<accession>A0A453B301</accession>
<dbReference type="InterPro" id="IPR000306">
    <property type="entry name" value="Znf_FYVE"/>
</dbReference>
<dbReference type="Gramene" id="AET2Gv20347200.4">
    <property type="protein sequence ID" value="AET2Gv20347200.4"/>
    <property type="gene ID" value="AET2Gv20347200"/>
</dbReference>
<evidence type="ECO:0000256" key="2">
    <source>
        <dbReference type="ARBA" id="ARBA00022771"/>
    </source>
</evidence>
<evidence type="ECO:0000313" key="7">
    <source>
        <dbReference type="Proteomes" id="UP000015105"/>
    </source>
</evidence>
<dbReference type="Gene3D" id="3.30.40.10">
    <property type="entry name" value="Zinc/RING finger domain, C3HC4 (zinc finger)"/>
    <property type="match status" value="1"/>
</dbReference>
<dbReference type="PROSITE" id="PS50178">
    <property type="entry name" value="ZF_FYVE"/>
    <property type="match status" value="1"/>
</dbReference>
<keyword evidence="3" id="KW-0862">Zinc</keyword>
<evidence type="ECO:0000313" key="6">
    <source>
        <dbReference type="EnsemblPlants" id="AET2Gv20347200.4"/>
    </source>
</evidence>
<dbReference type="SUPFAM" id="SSF57903">
    <property type="entry name" value="FYVE/PHD zinc finger"/>
    <property type="match status" value="1"/>
</dbReference>
<keyword evidence="7" id="KW-1185">Reference proteome</keyword>
<reference evidence="6" key="5">
    <citation type="journal article" date="2021" name="G3 (Bethesda)">
        <title>Aegilops tauschii genome assembly Aet v5.0 features greater sequence contiguity and improved annotation.</title>
        <authorList>
            <person name="Wang L."/>
            <person name="Zhu T."/>
            <person name="Rodriguez J.C."/>
            <person name="Deal K.R."/>
            <person name="Dubcovsky J."/>
            <person name="McGuire P.E."/>
            <person name="Lux T."/>
            <person name="Spannagl M."/>
            <person name="Mayer K.F.X."/>
            <person name="Baldrich P."/>
            <person name="Meyers B.C."/>
            <person name="Huo N."/>
            <person name="Gu Y.Q."/>
            <person name="Zhou H."/>
            <person name="Devos K.M."/>
            <person name="Bennetzen J.L."/>
            <person name="Unver T."/>
            <person name="Budak H."/>
            <person name="Gulick P.J."/>
            <person name="Galiba G."/>
            <person name="Kalapos B."/>
            <person name="Nelson D.R."/>
            <person name="Li P."/>
            <person name="You F.M."/>
            <person name="Luo M.C."/>
            <person name="Dvorak J."/>
        </authorList>
    </citation>
    <scope>NUCLEOTIDE SEQUENCE [LARGE SCALE GENOMIC DNA]</scope>
    <source>
        <strain evidence="6">cv. AL8/78</strain>
    </source>
</reference>
<reference evidence="6" key="3">
    <citation type="journal article" date="2017" name="Nature">
        <title>Genome sequence of the progenitor of the wheat D genome Aegilops tauschii.</title>
        <authorList>
            <person name="Luo M.C."/>
            <person name="Gu Y.Q."/>
            <person name="Puiu D."/>
            <person name="Wang H."/>
            <person name="Twardziok S.O."/>
            <person name="Deal K.R."/>
            <person name="Huo N."/>
            <person name="Zhu T."/>
            <person name="Wang L."/>
            <person name="Wang Y."/>
            <person name="McGuire P.E."/>
            <person name="Liu S."/>
            <person name="Long H."/>
            <person name="Ramasamy R.K."/>
            <person name="Rodriguez J.C."/>
            <person name="Van S.L."/>
            <person name="Yuan L."/>
            <person name="Wang Z."/>
            <person name="Xia Z."/>
            <person name="Xiao L."/>
            <person name="Anderson O.D."/>
            <person name="Ouyang S."/>
            <person name="Liang Y."/>
            <person name="Zimin A.V."/>
            <person name="Pertea G."/>
            <person name="Qi P."/>
            <person name="Bennetzen J.L."/>
            <person name="Dai X."/>
            <person name="Dawson M.W."/>
            <person name="Muller H.G."/>
            <person name="Kugler K."/>
            <person name="Rivarola-Duarte L."/>
            <person name="Spannagl M."/>
            <person name="Mayer K.F.X."/>
            <person name="Lu F.H."/>
            <person name="Bevan M.W."/>
            <person name="Leroy P."/>
            <person name="Li P."/>
            <person name="You F.M."/>
            <person name="Sun Q."/>
            <person name="Liu Z."/>
            <person name="Lyons E."/>
            <person name="Wicker T."/>
            <person name="Salzberg S.L."/>
            <person name="Devos K.M."/>
            <person name="Dvorak J."/>
        </authorList>
    </citation>
    <scope>NUCLEOTIDE SEQUENCE [LARGE SCALE GENOMIC DNA]</scope>
    <source>
        <strain evidence="6">cv. AL8/78</strain>
    </source>
</reference>
<dbReference type="CDD" id="cd15760">
    <property type="entry name" value="FYVE_scVPS27p_like"/>
    <property type="match status" value="1"/>
</dbReference>